<reference evidence="3" key="1">
    <citation type="submission" date="2018-06" db="EMBL/GenBank/DDBJ databases">
        <authorList>
            <consortium name="Pathogen Informatics"/>
        </authorList>
    </citation>
    <scope>NUCLEOTIDE SEQUENCE [LARGE SCALE GENOMIC DNA]</scope>
    <source>
        <strain evidence="3">NCTC10132</strain>
    </source>
</reference>
<keyword evidence="3" id="KW-1185">Reference proteome</keyword>
<keyword evidence="1" id="KW-1133">Transmembrane helix</keyword>
<evidence type="ECO:0000256" key="1">
    <source>
        <dbReference type="SAM" id="Phobius"/>
    </source>
</evidence>
<evidence type="ECO:0000313" key="3">
    <source>
        <dbReference type="Proteomes" id="UP000257559"/>
    </source>
</evidence>
<dbReference type="EMBL" id="LS991951">
    <property type="protein sequence ID" value="SYV97958.1"/>
    <property type="molecule type" value="Genomic_DNA"/>
</dbReference>
<feature type="transmembrane region" description="Helical" evidence="1">
    <location>
        <begin position="79"/>
        <end position="104"/>
    </location>
</feature>
<dbReference type="AlphaFoldDB" id="A0A3B0PKZ4"/>
<gene>
    <name evidence="2" type="ORF">NCTC10132_01330</name>
</gene>
<keyword evidence="1" id="KW-0472">Membrane</keyword>
<name>A0A3B0PKZ4_9BACT</name>
<accession>A0A3B0PKZ4</accession>
<sequence length="114" mass="13124">MPRLGFDNYQIAKFLNENFNKETDNYLAVYKEARENPDIYIKEFASIFDNQLFIPSAYTLESKDIEVGFTLSIAKTVQIIVTIVTALSFIISIIILIIISTILINENERNIAIW</sequence>
<dbReference type="KEGG" id="medw:NCTC10132_01330"/>
<evidence type="ECO:0000313" key="2">
    <source>
        <dbReference type="EMBL" id="SYV97958.1"/>
    </source>
</evidence>
<dbReference type="Proteomes" id="UP000257559">
    <property type="component" value="Chromosome"/>
</dbReference>
<proteinExistence type="predicted"/>
<feature type="non-terminal residue" evidence="2">
    <location>
        <position position="114"/>
    </location>
</feature>
<protein>
    <recommendedName>
        <fullName evidence="4">ABC transporter permease</fullName>
    </recommendedName>
</protein>
<keyword evidence="1" id="KW-0812">Transmembrane</keyword>
<evidence type="ECO:0008006" key="4">
    <source>
        <dbReference type="Google" id="ProtNLM"/>
    </source>
</evidence>
<organism evidence="2 3">
    <name type="scientific">Mycoplasmopsis edwardii</name>
    <dbReference type="NCBI Taxonomy" id="53558"/>
    <lineage>
        <taxon>Bacteria</taxon>
        <taxon>Bacillati</taxon>
        <taxon>Mycoplasmatota</taxon>
        <taxon>Mycoplasmoidales</taxon>
        <taxon>Metamycoplasmataceae</taxon>
        <taxon>Mycoplasmopsis</taxon>
    </lineage>
</organism>